<evidence type="ECO:0000313" key="8">
    <source>
        <dbReference type="Proteomes" id="UP000321051"/>
    </source>
</evidence>
<dbReference type="InterPro" id="IPR024925">
    <property type="entry name" value="Malonyl_CoA-ACP_transAc"/>
</dbReference>
<gene>
    <name evidence="7" type="ORF">MHA01_27490</name>
</gene>
<dbReference type="AlphaFoldDB" id="A0A510Y8Z2"/>
<dbReference type="InterPro" id="IPR016035">
    <property type="entry name" value="Acyl_Trfase/lysoPLipase"/>
</dbReference>
<evidence type="ECO:0000256" key="1">
    <source>
        <dbReference type="ARBA" id="ARBA00022679"/>
    </source>
</evidence>
<dbReference type="EMBL" id="BJUN01000020">
    <property type="protein sequence ID" value="GEK59844.1"/>
    <property type="molecule type" value="Genomic_DNA"/>
</dbReference>
<feature type="active site" evidence="5">
    <location>
        <position position="194"/>
    </location>
</feature>
<dbReference type="SUPFAM" id="SSF55048">
    <property type="entry name" value="Probable ACP-binding domain of malonyl-CoA ACP transacylase"/>
    <property type="match status" value="1"/>
</dbReference>
<evidence type="ECO:0000256" key="5">
    <source>
        <dbReference type="PIRSR" id="PIRSR000446-1"/>
    </source>
</evidence>
<dbReference type="PIRSF" id="PIRSF000446">
    <property type="entry name" value="Mct"/>
    <property type="match status" value="1"/>
</dbReference>
<dbReference type="STRING" id="1371.GCA_900166605_03024"/>
<dbReference type="InterPro" id="IPR050858">
    <property type="entry name" value="Mal-CoA-ACP_Trans/PKS_FabD"/>
</dbReference>
<dbReference type="PANTHER" id="PTHR42681">
    <property type="entry name" value="MALONYL-COA-ACYL CARRIER PROTEIN TRANSACYLASE, MITOCHONDRIAL"/>
    <property type="match status" value="1"/>
</dbReference>
<evidence type="ECO:0000259" key="6">
    <source>
        <dbReference type="SMART" id="SM00827"/>
    </source>
</evidence>
<dbReference type="SMART" id="SM00827">
    <property type="entry name" value="PKS_AT"/>
    <property type="match status" value="1"/>
</dbReference>
<name>A0A510Y8Z2_MARHA</name>
<protein>
    <recommendedName>
        <fullName evidence="4">Malonyl CoA-acyl carrier protein transacylase</fullName>
        <ecNumber evidence="4">2.3.1.39</ecNumber>
    </recommendedName>
</protein>
<dbReference type="Pfam" id="PF00698">
    <property type="entry name" value="Acyl_transf_1"/>
    <property type="match status" value="1"/>
</dbReference>
<proteinExistence type="inferred from homology"/>
<feature type="active site" evidence="5">
    <location>
        <position position="86"/>
    </location>
</feature>
<dbReference type="InterPro" id="IPR016036">
    <property type="entry name" value="Malonyl_transacylase_ACP-bd"/>
</dbReference>
<dbReference type="OrthoDB" id="9805460at2"/>
<accession>A0A510Y8Z2</accession>
<evidence type="ECO:0000256" key="4">
    <source>
        <dbReference type="PIRNR" id="PIRNR000446"/>
    </source>
</evidence>
<comment type="similarity">
    <text evidence="4">Belongs to the fabD family.</text>
</comment>
<dbReference type="PANTHER" id="PTHR42681:SF1">
    <property type="entry name" value="MALONYL-COA-ACYL CARRIER PROTEIN TRANSACYLASE, MITOCHONDRIAL"/>
    <property type="match status" value="1"/>
</dbReference>
<comment type="catalytic activity">
    <reaction evidence="3 4">
        <text>holo-[ACP] + malonyl-CoA = malonyl-[ACP] + CoA</text>
        <dbReference type="Rhea" id="RHEA:41792"/>
        <dbReference type="Rhea" id="RHEA-COMP:9623"/>
        <dbReference type="Rhea" id="RHEA-COMP:9685"/>
        <dbReference type="ChEBI" id="CHEBI:57287"/>
        <dbReference type="ChEBI" id="CHEBI:57384"/>
        <dbReference type="ChEBI" id="CHEBI:64479"/>
        <dbReference type="ChEBI" id="CHEBI:78449"/>
        <dbReference type="EC" id="2.3.1.39"/>
    </reaction>
</comment>
<sequence length="306" mass="33517">MSIVFLCPGQGSQKSNMLNELPDQKIINNTIEEASDVLQLNVRNLDKESALSSTYAVQLVLFIWSIAMGELLKESGAKPHFTAGHSVGAFTSSVLSNALPFSKALTLVAKRGELMESEFSSGFGMGAVNGMTERHVQSIISSLSLQESVFISNINSNTQITISGTIQNVQKALKALSKAGASSAKMLNVKVPSHSPFMERIAEQMRLELEKASVQRASIPYAANVSARAVTDPEKIRKDLSESIKKPVRWHDAMCMYYERGARLFIELSPRSVLSNIINQTFTDARGLSIQTQGADNCLELIKRYN</sequence>
<dbReference type="GO" id="GO:0004314">
    <property type="term" value="F:[acyl-carrier-protein] S-malonyltransferase activity"/>
    <property type="evidence" value="ECO:0007669"/>
    <property type="project" value="UniProtKB-EC"/>
</dbReference>
<keyword evidence="8" id="KW-1185">Reference proteome</keyword>
<feature type="domain" description="Malonyl-CoA:ACP transacylase (MAT)" evidence="6">
    <location>
        <begin position="6"/>
        <end position="305"/>
    </location>
</feature>
<evidence type="ECO:0000256" key="3">
    <source>
        <dbReference type="ARBA" id="ARBA00048462"/>
    </source>
</evidence>
<dbReference type="EC" id="2.3.1.39" evidence="4"/>
<dbReference type="InterPro" id="IPR014043">
    <property type="entry name" value="Acyl_transferase_dom"/>
</dbReference>
<dbReference type="InterPro" id="IPR001227">
    <property type="entry name" value="Ac_transferase_dom_sf"/>
</dbReference>
<keyword evidence="1 4" id="KW-0808">Transferase</keyword>
<dbReference type="Gene3D" id="3.30.70.250">
    <property type="entry name" value="Malonyl-CoA ACP transacylase, ACP-binding"/>
    <property type="match status" value="1"/>
</dbReference>
<evidence type="ECO:0000313" key="7">
    <source>
        <dbReference type="EMBL" id="GEK59844.1"/>
    </source>
</evidence>
<dbReference type="GO" id="GO:0006633">
    <property type="term" value="P:fatty acid biosynthetic process"/>
    <property type="evidence" value="ECO:0007669"/>
    <property type="project" value="TreeGrafter"/>
</dbReference>
<dbReference type="Proteomes" id="UP000321051">
    <property type="component" value="Unassembled WGS sequence"/>
</dbReference>
<keyword evidence="2 4" id="KW-0012">Acyltransferase</keyword>
<reference evidence="7 8" key="1">
    <citation type="submission" date="2019-07" db="EMBL/GenBank/DDBJ databases">
        <title>Whole genome shotgun sequence of Marinococcus halophilus NBRC 102359.</title>
        <authorList>
            <person name="Hosoyama A."/>
            <person name="Uohara A."/>
            <person name="Ohji S."/>
            <person name="Ichikawa N."/>
        </authorList>
    </citation>
    <scope>NUCLEOTIDE SEQUENCE [LARGE SCALE GENOMIC DNA]</scope>
    <source>
        <strain evidence="7 8">NBRC 102359</strain>
    </source>
</reference>
<dbReference type="GO" id="GO:0005829">
    <property type="term" value="C:cytosol"/>
    <property type="evidence" value="ECO:0007669"/>
    <property type="project" value="TreeGrafter"/>
</dbReference>
<dbReference type="Gene3D" id="3.40.366.10">
    <property type="entry name" value="Malonyl-Coenzyme A Acyl Carrier Protein, domain 2"/>
    <property type="match status" value="1"/>
</dbReference>
<comment type="caution">
    <text evidence="7">The sequence shown here is derived from an EMBL/GenBank/DDBJ whole genome shotgun (WGS) entry which is preliminary data.</text>
</comment>
<dbReference type="SUPFAM" id="SSF52151">
    <property type="entry name" value="FabD/lysophospholipase-like"/>
    <property type="match status" value="1"/>
</dbReference>
<organism evidence="7 8">
    <name type="scientific">Marinococcus halophilus</name>
    <dbReference type="NCBI Taxonomy" id="1371"/>
    <lineage>
        <taxon>Bacteria</taxon>
        <taxon>Bacillati</taxon>
        <taxon>Bacillota</taxon>
        <taxon>Bacilli</taxon>
        <taxon>Bacillales</taxon>
        <taxon>Bacillaceae</taxon>
        <taxon>Marinococcus</taxon>
    </lineage>
</organism>
<evidence type="ECO:0000256" key="2">
    <source>
        <dbReference type="ARBA" id="ARBA00023315"/>
    </source>
</evidence>